<dbReference type="EMBL" id="JACHHE010000002">
    <property type="protein sequence ID" value="MBB5179335.1"/>
    <property type="molecule type" value="Genomic_DNA"/>
</dbReference>
<keyword evidence="2" id="KW-1185">Reference proteome</keyword>
<proteinExistence type="predicted"/>
<dbReference type="Proteomes" id="UP000525923">
    <property type="component" value="Unassembled WGS sequence"/>
</dbReference>
<evidence type="ECO:0000313" key="2">
    <source>
        <dbReference type="Proteomes" id="UP000525923"/>
    </source>
</evidence>
<evidence type="ECO:0000313" key="1">
    <source>
        <dbReference type="EMBL" id="MBB5179335.1"/>
    </source>
</evidence>
<protein>
    <submittedName>
        <fullName evidence="1">Uncharacterized protein</fullName>
    </submittedName>
</protein>
<accession>A0A7W8FTA0</accession>
<sequence>MVTKEAIKTTQRPAASKTEELAQLLERLEGDDKVIAQNALQEIRHMEEQLHAAQGRFREMELFFRNWAESFDSILSAPVNIDNHEQLKIRYPALRNSARNLVGSCQKKISEFITSH</sequence>
<name>A0A7W8FTA0_9BACL</name>
<dbReference type="AlphaFoldDB" id="A0A7W8FTA0"/>
<dbReference type="OrthoDB" id="9942441at2"/>
<reference evidence="1 2" key="1">
    <citation type="submission" date="2020-08" db="EMBL/GenBank/DDBJ databases">
        <title>Genomic Encyclopedia of Type Strains, Phase IV (KMG-IV): sequencing the most valuable type-strain genomes for metagenomic binning, comparative biology and taxonomic classification.</title>
        <authorList>
            <person name="Goeker M."/>
        </authorList>
    </citation>
    <scope>NUCLEOTIDE SEQUENCE [LARGE SCALE GENOMIC DNA]</scope>
    <source>
        <strain evidence="1 2">DSM 15895</strain>
    </source>
</reference>
<organism evidence="1 2">
    <name type="scientific">Planococcus koreensis</name>
    <dbReference type="NCBI Taxonomy" id="112331"/>
    <lineage>
        <taxon>Bacteria</taxon>
        <taxon>Bacillati</taxon>
        <taxon>Bacillota</taxon>
        <taxon>Bacilli</taxon>
        <taxon>Bacillales</taxon>
        <taxon>Caryophanaceae</taxon>
        <taxon>Planococcus</taxon>
    </lineage>
</organism>
<gene>
    <name evidence="1" type="ORF">HNQ44_000759</name>
</gene>
<comment type="caution">
    <text evidence="1">The sequence shown here is derived from an EMBL/GenBank/DDBJ whole genome shotgun (WGS) entry which is preliminary data.</text>
</comment>
<dbReference type="RefSeq" id="WP_135505057.1">
    <property type="nucleotide sequence ID" value="NZ_JACHHE010000002.1"/>
</dbReference>